<proteinExistence type="predicted"/>
<evidence type="ECO:0000313" key="2">
    <source>
        <dbReference type="EMBL" id="RDI36427.1"/>
    </source>
</evidence>
<sequence length="62" mass="6285">MDILTMARAMGAARAELSRQAAEGAAAPTVGFEGWPTDVTIDGHVDMEALVKAVLAAVTTGA</sequence>
<organism evidence="2 3">
    <name type="scientific">Gluconacetobacter liquefaciens</name>
    <name type="common">Acetobacter liquefaciens</name>
    <dbReference type="NCBI Taxonomy" id="89584"/>
    <lineage>
        <taxon>Bacteria</taxon>
        <taxon>Pseudomonadati</taxon>
        <taxon>Pseudomonadota</taxon>
        <taxon>Alphaproteobacteria</taxon>
        <taxon>Acetobacterales</taxon>
        <taxon>Acetobacteraceae</taxon>
        <taxon>Gluconacetobacter</taxon>
    </lineage>
</organism>
<dbReference type="Proteomes" id="UP000562982">
    <property type="component" value="Unassembled WGS sequence"/>
</dbReference>
<name>A0A370FXT5_GLULI</name>
<reference evidence="2 3" key="1">
    <citation type="submission" date="2018-07" db="EMBL/GenBank/DDBJ databases">
        <title>Genomic Encyclopedia of Type Strains, Phase IV (KMG-IV): sequencing the most valuable type-strain genomes for metagenomic binning, comparative biology and taxonomic classification.</title>
        <authorList>
            <person name="Goeker M."/>
        </authorList>
    </citation>
    <scope>NUCLEOTIDE SEQUENCE [LARGE SCALE GENOMIC DNA]</scope>
    <source>
        <strain evidence="2 3">DSM 5603</strain>
    </source>
</reference>
<dbReference type="EMBL" id="QQAW01000010">
    <property type="protein sequence ID" value="RDI36427.1"/>
    <property type="molecule type" value="Genomic_DNA"/>
</dbReference>
<evidence type="ECO:0000313" key="1">
    <source>
        <dbReference type="EMBL" id="MBB2187459.1"/>
    </source>
</evidence>
<dbReference type="EMBL" id="JABEQI010000008">
    <property type="protein sequence ID" value="MBB2187459.1"/>
    <property type="molecule type" value="Genomic_DNA"/>
</dbReference>
<dbReference type="AlphaFoldDB" id="A0A370FXT5"/>
<dbReference type="RefSeq" id="WP_114728642.1">
    <property type="nucleotide sequence ID" value="NZ_BJMI01000012.1"/>
</dbReference>
<accession>A0A370FXT5</accession>
<keyword evidence="3" id="KW-1185">Reference proteome</keyword>
<dbReference type="Proteomes" id="UP000254958">
    <property type="component" value="Unassembled WGS sequence"/>
</dbReference>
<evidence type="ECO:0000313" key="4">
    <source>
        <dbReference type="Proteomes" id="UP000562982"/>
    </source>
</evidence>
<gene>
    <name evidence="2" type="ORF">C7453_11094</name>
    <name evidence="1" type="ORF">HLH32_13940</name>
</gene>
<evidence type="ECO:0000313" key="3">
    <source>
        <dbReference type="Proteomes" id="UP000254958"/>
    </source>
</evidence>
<reference evidence="1 4" key="2">
    <citation type="submission" date="2020-04" db="EMBL/GenBank/DDBJ databases">
        <title>Description of novel Gluconacetobacter.</title>
        <authorList>
            <person name="Sombolestani A."/>
        </authorList>
    </citation>
    <scope>NUCLEOTIDE SEQUENCE [LARGE SCALE GENOMIC DNA]</scope>
    <source>
        <strain evidence="1 4">LMG 1382</strain>
    </source>
</reference>
<protein>
    <submittedName>
        <fullName evidence="2">Uncharacterized protein</fullName>
    </submittedName>
</protein>
<comment type="caution">
    <text evidence="2">The sequence shown here is derived from an EMBL/GenBank/DDBJ whole genome shotgun (WGS) entry which is preliminary data.</text>
</comment>